<evidence type="ECO:0000256" key="2">
    <source>
        <dbReference type="ARBA" id="ARBA00012418"/>
    </source>
</evidence>
<dbReference type="HAMAP" id="MF_00366">
    <property type="entry name" value="RNApol_bact_RpoZ"/>
    <property type="match status" value="1"/>
</dbReference>
<evidence type="ECO:0000313" key="12">
    <source>
        <dbReference type="EMBL" id="MEQ3354158.1"/>
    </source>
</evidence>
<reference evidence="12 13" key="1">
    <citation type="submission" date="2024-04" db="EMBL/GenBank/DDBJ databases">
        <title>Human intestinal bacterial collection.</title>
        <authorList>
            <person name="Pauvert C."/>
            <person name="Hitch T.C.A."/>
            <person name="Clavel T."/>
        </authorList>
    </citation>
    <scope>NUCLEOTIDE SEQUENCE [LARGE SCALE GENOMIC DNA]</scope>
    <source>
        <strain evidence="12 13">CLA-SR-H026</strain>
    </source>
</reference>
<comment type="subunit">
    <text evidence="10">The RNAP catalytic core consists of 2 alpha, 1 beta, 1 beta' and 1 omega subunit. When a sigma factor is associated with the core the holoenzyme is formed, which can initiate transcription.</text>
</comment>
<dbReference type="PANTHER" id="PTHR34476">
    <property type="entry name" value="DNA-DIRECTED RNA POLYMERASE SUBUNIT OMEGA"/>
    <property type="match status" value="1"/>
</dbReference>
<evidence type="ECO:0000256" key="1">
    <source>
        <dbReference type="ARBA" id="ARBA00006711"/>
    </source>
</evidence>
<organism evidence="12 13">
    <name type="scientific">Aedoeadaptatus acetigenes</name>
    <dbReference type="NCBI Taxonomy" id="2981723"/>
    <lineage>
        <taxon>Bacteria</taxon>
        <taxon>Bacillati</taxon>
        <taxon>Bacillota</taxon>
        <taxon>Tissierellia</taxon>
        <taxon>Tissierellales</taxon>
        <taxon>Peptoniphilaceae</taxon>
        <taxon>Aedoeadaptatus</taxon>
    </lineage>
</organism>
<comment type="function">
    <text evidence="10">Promotes RNA polymerase assembly. Latches the N- and C-terminal regions of the beta' subunit thereby facilitating its interaction with the beta and alpha subunits.</text>
</comment>
<evidence type="ECO:0000256" key="4">
    <source>
        <dbReference type="ARBA" id="ARBA00022478"/>
    </source>
</evidence>
<evidence type="ECO:0000256" key="3">
    <source>
        <dbReference type="ARBA" id="ARBA00013725"/>
    </source>
</evidence>
<dbReference type="InterPro" id="IPR003716">
    <property type="entry name" value="DNA-dir_RNA_pol_omega"/>
</dbReference>
<dbReference type="SMART" id="SM01409">
    <property type="entry name" value="RNA_pol_Rpb6"/>
    <property type="match status" value="1"/>
</dbReference>
<dbReference type="InterPro" id="IPR006110">
    <property type="entry name" value="Pol_omega/Rpo6/RPB6"/>
</dbReference>
<dbReference type="InterPro" id="IPR036161">
    <property type="entry name" value="RPB6/omega-like_sf"/>
</dbReference>
<accession>A0ABV1J8C9</accession>
<evidence type="ECO:0000313" key="13">
    <source>
        <dbReference type="Proteomes" id="UP001481872"/>
    </source>
</evidence>
<sequence length="96" mass="10890">MNILSFGEISKITNSRYALATLVSNRARELVDGEEALIDTDLENPVSISLEEINQGAVKFTSKERFEAIMEEKARREEALQRELAMVEEEEAVDEE</sequence>
<evidence type="ECO:0000256" key="7">
    <source>
        <dbReference type="ARBA" id="ARBA00023163"/>
    </source>
</evidence>
<keyword evidence="5 10" id="KW-0808">Transferase</keyword>
<dbReference type="Pfam" id="PF01192">
    <property type="entry name" value="RNA_pol_Rpb6"/>
    <property type="match status" value="1"/>
</dbReference>
<dbReference type="EC" id="2.7.7.6" evidence="2 10"/>
<comment type="catalytic activity">
    <reaction evidence="9 10">
        <text>RNA(n) + a ribonucleoside 5'-triphosphate = RNA(n+1) + diphosphate</text>
        <dbReference type="Rhea" id="RHEA:21248"/>
        <dbReference type="Rhea" id="RHEA-COMP:14527"/>
        <dbReference type="Rhea" id="RHEA-COMP:17342"/>
        <dbReference type="ChEBI" id="CHEBI:33019"/>
        <dbReference type="ChEBI" id="CHEBI:61557"/>
        <dbReference type="ChEBI" id="CHEBI:140395"/>
        <dbReference type="EC" id="2.7.7.6"/>
    </reaction>
</comment>
<keyword evidence="13" id="KW-1185">Reference proteome</keyword>
<dbReference type="Proteomes" id="UP001481872">
    <property type="component" value="Unassembled WGS sequence"/>
</dbReference>
<dbReference type="GO" id="GO:0000428">
    <property type="term" value="C:DNA-directed RNA polymerase complex"/>
    <property type="evidence" value="ECO:0007669"/>
    <property type="project" value="UniProtKB-KW"/>
</dbReference>
<evidence type="ECO:0000256" key="6">
    <source>
        <dbReference type="ARBA" id="ARBA00022695"/>
    </source>
</evidence>
<comment type="similarity">
    <text evidence="1 10">Belongs to the RNA polymerase subunit omega family.</text>
</comment>
<protein>
    <recommendedName>
        <fullName evidence="3 10">DNA-directed RNA polymerase subunit omega</fullName>
        <shortName evidence="10">RNAP omega subunit</shortName>
        <ecNumber evidence="2 10">2.7.7.6</ecNumber>
    </recommendedName>
    <alternativeName>
        <fullName evidence="10">RNA polymerase omega subunit</fullName>
    </alternativeName>
    <alternativeName>
        <fullName evidence="8 10">Transcriptase subunit omega</fullName>
    </alternativeName>
</protein>
<dbReference type="GO" id="GO:0003899">
    <property type="term" value="F:DNA-directed RNA polymerase activity"/>
    <property type="evidence" value="ECO:0007669"/>
    <property type="project" value="UniProtKB-EC"/>
</dbReference>
<keyword evidence="4 10" id="KW-0240">DNA-directed RNA polymerase</keyword>
<proteinExistence type="inferred from homology"/>
<name>A0ABV1J8C9_9FIRM</name>
<evidence type="ECO:0000256" key="5">
    <source>
        <dbReference type="ARBA" id="ARBA00022679"/>
    </source>
</evidence>
<dbReference type="PANTHER" id="PTHR34476:SF1">
    <property type="entry name" value="DNA-DIRECTED RNA POLYMERASE SUBUNIT OMEGA"/>
    <property type="match status" value="1"/>
</dbReference>
<gene>
    <name evidence="10 12" type="primary">rpoZ</name>
    <name evidence="12" type="ORF">AAA081_07630</name>
</gene>
<keyword evidence="11" id="KW-0175">Coiled coil</keyword>
<keyword evidence="7 10" id="KW-0804">Transcription</keyword>
<dbReference type="SUPFAM" id="SSF63562">
    <property type="entry name" value="RPB6/omega subunit-like"/>
    <property type="match status" value="1"/>
</dbReference>
<evidence type="ECO:0000256" key="11">
    <source>
        <dbReference type="SAM" id="Coils"/>
    </source>
</evidence>
<feature type="coiled-coil region" evidence="11">
    <location>
        <begin position="63"/>
        <end position="90"/>
    </location>
</feature>
<keyword evidence="6 10" id="KW-0548">Nucleotidyltransferase</keyword>
<dbReference type="NCBIfam" id="TIGR00690">
    <property type="entry name" value="rpoZ"/>
    <property type="match status" value="1"/>
</dbReference>
<dbReference type="Gene3D" id="3.90.940.10">
    <property type="match status" value="1"/>
</dbReference>
<evidence type="ECO:0000256" key="9">
    <source>
        <dbReference type="ARBA" id="ARBA00048552"/>
    </source>
</evidence>
<dbReference type="EMBL" id="JBBNPS010000026">
    <property type="protein sequence ID" value="MEQ3354158.1"/>
    <property type="molecule type" value="Genomic_DNA"/>
</dbReference>
<evidence type="ECO:0000256" key="10">
    <source>
        <dbReference type="HAMAP-Rule" id="MF_00366"/>
    </source>
</evidence>
<dbReference type="RefSeq" id="WP_148474438.1">
    <property type="nucleotide sequence ID" value="NZ_JAOQJD010000017.1"/>
</dbReference>
<comment type="caution">
    <text evidence="12">The sequence shown here is derived from an EMBL/GenBank/DDBJ whole genome shotgun (WGS) entry which is preliminary data.</text>
</comment>
<evidence type="ECO:0000256" key="8">
    <source>
        <dbReference type="ARBA" id="ARBA00029924"/>
    </source>
</evidence>